<dbReference type="InterPro" id="IPR003439">
    <property type="entry name" value="ABC_transporter-like_ATP-bd"/>
</dbReference>
<dbReference type="PROSITE" id="PS50929">
    <property type="entry name" value="ABC_TM1F"/>
    <property type="match status" value="1"/>
</dbReference>
<dbReference type="PROSITE" id="PS50990">
    <property type="entry name" value="PEPTIDASE_C39"/>
    <property type="match status" value="1"/>
</dbReference>
<keyword evidence="3" id="KW-0547">Nucleotide-binding</keyword>
<dbReference type="GO" id="GO:0015421">
    <property type="term" value="F:ABC-type oligopeptide transporter activity"/>
    <property type="evidence" value="ECO:0007669"/>
    <property type="project" value="TreeGrafter"/>
</dbReference>
<keyword evidence="6 8" id="KW-1133">Transmembrane helix</keyword>
<dbReference type="GO" id="GO:0008233">
    <property type="term" value="F:peptidase activity"/>
    <property type="evidence" value="ECO:0007669"/>
    <property type="project" value="InterPro"/>
</dbReference>
<evidence type="ECO:0000256" key="6">
    <source>
        <dbReference type="ARBA" id="ARBA00022989"/>
    </source>
</evidence>
<keyword evidence="2 8" id="KW-0812">Transmembrane</keyword>
<gene>
    <name evidence="12" type="ORF">DDF67_24455</name>
</gene>
<reference evidence="12 13" key="1">
    <citation type="submission" date="2018-04" db="EMBL/GenBank/DDBJ databases">
        <title>The genome sequence of Caulobacter sp. 744.</title>
        <authorList>
            <person name="Gao J."/>
            <person name="Sun J."/>
        </authorList>
    </citation>
    <scope>NUCLEOTIDE SEQUENCE [LARGE SCALE GENOMIC DNA]</scope>
    <source>
        <strain evidence="12 13">774</strain>
    </source>
</reference>
<feature type="domain" description="Peptidase C39" evidence="11">
    <location>
        <begin position="10"/>
        <end position="131"/>
    </location>
</feature>
<feature type="domain" description="ABC transmembrane type-1" evidence="10">
    <location>
        <begin position="167"/>
        <end position="445"/>
    </location>
</feature>
<evidence type="ECO:0000256" key="1">
    <source>
        <dbReference type="ARBA" id="ARBA00004651"/>
    </source>
</evidence>
<dbReference type="InterPro" id="IPR003593">
    <property type="entry name" value="AAA+_ATPase"/>
</dbReference>
<keyword evidence="13" id="KW-1185">Reference proteome</keyword>
<dbReference type="GO" id="GO:0006508">
    <property type="term" value="P:proteolysis"/>
    <property type="evidence" value="ECO:0007669"/>
    <property type="project" value="InterPro"/>
</dbReference>
<dbReference type="Gene3D" id="3.40.50.300">
    <property type="entry name" value="P-loop containing nucleotide triphosphate hydrolases"/>
    <property type="match status" value="1"/>
</dbReference>
<evidence type="ECO:0000259" key="9">
    <source>
        <dbReference type="PROSITE" id="PS50893"/>
    </source>
</evidence>
<dbReference type="GO" id="GO:0005886">
    <property type="term" value="C:plasma membrane"/>
    <property type="evidence" value="ECO:0007669"/>
    <property type="project" value="UniProtKB-SubCell"/>
</dbReference>
<dbReference type="AlphaFoldDB" id="A0A2T9JER7"/>
<accession>A0A2T9JER7</accession>
<dbReference type="SUPFAM" id="SSF52540">
    <property type="entry name" value="P-loop containing nucleoside triphosphate hydrolases"/>
    <property type="match status" value="1"/>
</dbReference>
<evidence type="ECO:0000256" key="3">
    <source>
        <dbReference type="ARBA" id="ARBA00022741"/>
    </source>
</evidence>
<feature type="transmembrane region" description="Helical" evidence="8">
    <location>
        <begin position="201"/>
        <end position="221"/>
    </location>
</feature>
<dbReference type="InterPro" id="IPR017871">
    <property type="entry name" value="ABC_transporter-like_CS"/>
</dbReference>
<dbReference type="Proteomes" id="UP000245073">
    <property type="component" value="Unassembled WGS sequence"/>
</dbReference>
<protein>
    <submittedName>
        <fullName evidence="12">Type I secretion system permease/ATPase</fullName>
    </submittedName>
</protein>
<dbReference type="OrthoDB" id="9787557at2"/>
<dbReference type="InterPro" id="IPR036640">
    <property type="entry name" value="ABC1_TM_sf"/>
</dbReference>
<evidence type="ECO:0000259" key="10">
    <source>
        <dbReference type="PROSITE" id="PS50929"/>
    </source>
</evidence>
<dbReference type="InterPro" id="IPR005074">
    <property type="entry name" value="Peptidase_C39"/>
</dbReference>
<dbReference type="InterPro" id="IPR017750">
    <property type="entry name" value="ATPase_T1SS"/>
</dbReference>
<name>A0A2T9JER7_9CAUL</name>
<dbReference type="InterPro" id="IPR027417">
    <property type="entry name" value="P-loop_NTPase"/>
</dbReference>
<dbReference type="Gene3D" id="1.20.1560.10">
    <property type="entry name" value="ABC transporter type 1, transmembrane domain"/>
    <property type="match status" value="1"/>
</dbReference>
<proteinExistence type="predicted"/>
<dbReference type="NCBIfam" id="TIGR03375">
    <property type="entry name" value="type_I_sec_LssB"/>
    <property type="match status" value="1"/>
</dbReference>
<keyword evidence="4" id="KW-0378">Hydrolase</keyword>
<dbReference type="PANTHER" id="PTHR43394:SF1">
    <property type="entry name" value="ATP-BINDING CASSETTE SUB-FAMILY B MEMBER 10, MITOCHONDRIAL"/>
    <property type="match status" value="1"/>
</dbReference>
<comment type="subcellular location">
    <subcellularLocation>
        <location evidence="1">Cell membrane</location>
        <topology evidence="1">Multi-pass membrane protein</topology>
    </subcellularLocation>
</comment>
<evidence type="ECO:0000256" key="8">
    <source>
        <dbReference type="SAM" id="Phobius"/>
    </source>
</evidence>
<dbReference type="GO" id="GO:0005524">
    <property type="term" value="F:ATP binding"/>
    <property type="evidence" value="ECO:0007669"/>
    <property type="project" value="UniProtKB-KW"/>
</dbReference>
<evidence type="ECO:0000256" key="5">
    <source>
        <dbReference type="ARBA" id="ARBA00022840"/>
    </source>
</evidence>
<comment type="caution">
    <text evidence="12">The sequence shown here is derived from an EMBL/GenBank/DDBJ whole genome shotgun (WGS) entry which is preliminary data.</text>
</comment>
<dbReference type="InterPro" id="IPR011527">
    <property type="entry name" value="ABC1_TM_dom"/>
</dbReference>
<dbReference type="Gene3D" id="3.90.70.10">
    <property type="entry name" value="Cysteine proteinases"/>
    <property type="match status" value="1"/>
</dbReference>
<dbReference type="RefSeq" id="WP_109455334.1">
    <property type="nucleotide sequence ID" value="NZ_QDKQ01000077.1"/>
</dbReference>
<evidence type="ECO:0000313" key="12">
    <source>
        <dbReference type="EMBL" id="PVM82159.1"/>
    </source>
</evidence>
<dbReference type="CDD" id="cd18587">
    <property type="entry name" value="ABC_6TM_LapB_like"/>
    <property type="match status" value="1"/>
</dbReference>
<evidence type="ECO:0000256" key="2">
    <source>
        <dbReference type="ARBA" id="ARBA00022692"/>
    </source>
</evidence>
<dbReference type="PROSITE" id="PS00211">
    <property type="entry name" value="ABC_TRANSPORTER_1"/>
    <property type="match status" value="1"/>
</dbReference>
<dbReference type="SUPFAM" id="SSF90123">
    <property type="entry name" value="ABC transporter transmembrane region"/>
    <property type="match status" value="1"/>
</dbReference>
<feature type="domain" description="ABC transporter" evidence="9">
    <location>
        <begin position="479"/>
        <end position="712"/>
    </location>
</feature>
<evidence type="ECO:0000313" key="13">
    <source>
        <dbReference type="Proteomes" id="UP000245073"/>
    </source>
</evidence>
<dbReference type="SMART" id="SM00382">
    <property type="entry name" value="AAA"/>
    <property type="match status" value="1"/>
</dbReference>
<dbReference type="GO" id="GO:0016887">
    <property type="term" value="F:ATP hydrolysis activity"/>
    <property type="evidence" value="ECO:0007669"/>
    <property type="project" value="InterPro"/>
</dbReference>
<organism evidence="12 13">
    <name type="scientific">Caulobacter endophyticus</name>
    <dbReference type="NCBI Taxonomy" id="2172652"/>
    <lineage>
        <taxon>Bacteria</taxon>
        <taxon>Pseudomonadati</taxon>
        <taxon>Pseudomonadota</taxon>
        <taxon>Alphaproteobacteria</taxon>
        <taxon>Caulobacterales</taxon>
        <taxon>Caulobacteraceae</taxon>
        <taxon>Caulobacter</taxon>
    </lineage>
</organism>
<evidence type="ECO:0000256" key="4">
    <source>
        <dbReference type="ARBA" id="ARBA00022801"/>
    </source>
</evidence>
<dbReference type="InterPro" id="IPR039421">
    <property type="entry name" value="Type_1_exporter"/>
</dbReference>
<dbReference type="Pfam" id="PF00664">
    <property type="entry name" value="ABC_membrane"/>
    <property type="match status" value="1"/>
</dbReference>
<feature type="transmembrane region" description="Helical" evidence="8">
    <location>
        <begin position="167"/>
        <end position="189"/>
    </location>
</feature>
<dbReference type="PANTHER" id="PTHR43394">
    <property type="entry name" value="ATP-DEPENDENT PERMEASE MDL1, MITOCHONDRIAL"/>
    <property type="match status" value="1"/>
</dbReference>
<sequence>MTVATTLRIAAQPHDPLREGLSLLAATLGRPASVAQLGDGLPLERGRLPLGEVRAAMRRAGLSARVVRLSIDETPVSLLPALIVLRTGETRVLACLDEDAAVLLVPETGGGQEEVSRETLRELHEGTTVFARPVYQGDERAGGYARDQKRHWLHAVVGEAWPAFVEVGVAATFANLLAIGSSLFAMQVYDRVVPTSNFPTLWVLAGGVTLAIVAELFLRLLRAHLLDVTGKALDLRLSALLFERVMSIRLSAKPGSTGAFTSQVREFETVREFFTSSTVAAISDAPFILAFLGVIAVLGGPVALAPAAAVLLMLAPAFLLQRKLGALSRANLREGAVKHGLLLETVDNLEAVKAARAEGRNLRLWNMLSAQLADTGTQSRSISATLGYASAAVQQLAYVGAVVIGVFQIAAGHMTMGALVACSLLVSRAISPTAQFGGVLARWQHIKVALEGLDQLMGAPVERPADRHFTRKPEVRGAYRVEGLEVRHAPDASPILVVPSLTIAAGEQVALIGGNGAGKSTLLRVLSGFGDPSAGRILLDDVGLSQIEPADRRRAIGYLPQDAALFHGTLRDNLTLDGEHRADDELLQALDAAGLGAFVRSHPRGLDLQIFGPHSVSGGQRQAIALARLLLQDPRVVLMDEPTAAYDQANERRVVDFLRRWTAGRTLVVATHRRAVLDLAQRVVALSDGRLVGDGPNTNVVAGANVGGQGHG</sequence>
<dbReference type="EMBL" id="QDKQ01000077">
    <property type="protein sequence ID" value="PVM82159.1"/>
    <property type="molecule type" value="Genomic_DNA"/>
</dbReference>
<keyword evidence="7 8" id="KW-0472">Membrane</keyword>
<dbReference type="PROSITE" id="PS50893">
    <property type="entry name" value="ABC_TRANSPORTER_2"/>
    <property type="match status" value="1"/>
</dbReference>
<evidence type="ECO:0000259" key="11">
    <source>
        <dbReference type="PROSITE" id="PS50990"/>
    </source>
</evidence>
<evidence type="ECO:0000256" key="7">
    <source>
        <dbReference type="ARBA" id="ARBA00023136"/>
    </source>
</evidence>
<keyword evidence="5" id="KW-0067">ATP-binding</keyword>
<dbReference type="Pfam" id="PF00005">
    <property type="entry name" value="ABC_tran"/>
    <property type="match status" value="1"/>
</dbReference>